<accession>A0A8H7C770</accession>
<name>A0A8H7C770_AGABI</name>
<sequence length="75" mass="8658">MTEILQRSTFVVIVWDSALNLRHLGELQCWQRFPVLILRPSDRSVHISQHLLYGRWPNFAMSGNHAEKAVLDATS</sequence>
<dbReference type="AlphaFoldDB" id="A0A8H7C770"/>
<reference evidence="1 2" key="1">
    <citation type="journal article" name="Sci. Rep.">
        <title>Telomere-to-telomere assembled and centromere annotated genomes of the two main subspecies of the button mushroom Agaricus bisporus reveal especially polymorphic chromosome ends.</title>
        <authorList>
            <person name="Sonnenberg A.S.M."/>
            <person name="Sedaghat-Telgerd N."/>
            <person name="Lavrijssen B."/>
            <person name="Ohm R.A."/>
            <person name="Hendrickx P.M."/>
            <person name="Scholtmeijer K."/>
            <person name="Baars J.J.P."/>
            <person name="van Peer A."/>
        </authorList>
    </citation>
    <scope>NUCLEOTIDE SEQUENCE [LARGE SCALE GENOMIC DNA]</scope>
    <source>
        <strain evidence="1 2">H119_p4</strain>
    </source>
</reference>
<gene>
    <name evidence="1" type="ORF">Agabi119p4_8482</name>
</gene>
<evidence type="ECO:0000313" key="2">
    <source>
        <dbReference type="Proteomes" id="UP000629468"/>
    </source>
</evidence>
<evidence type="ECO:0000313" key="1">
    <source>
        <dbReference type="EMBL" id="KAF7763945.1"/>
    </source>
</evidence>
<proteinExistence type="predicted"/>
<organism evidence="1 2">
    <name type="scientific">Agaricus bisporus var. burnettii</name>
    <dbReference type="NCBI Taxonomy" id="192524"/>
    <lineage>
        <taxon>Eukaryota</taxon>
        <taxon>Fungi</taxon>
        <taxon>Dikarya</taxon>
        <taxon>Basidiomycota</taxon>
        <taxon>Agaricomycotina</taxon>
        <taxon>Agaricomycetes</taxon>
        <taxon>Agaricomycetidae</taxon>
        <taxon>Agaricales</taxon>
        <taxon>Agaricineae</taxon>
        <taxon>Agaricaceae</taxon>
        <taxon>Agaricus</taxon>
    </lineage>
</organism>
<protein>
    <submittedName>
        <fullName evidence="1">Uncharacterized protein</fullName>
    </submittedName>
</protein>
<comment type="caution">
    <text evidence="1">The sequence shown here is derived from an EMBL/GenBank/DDBJ whole genome shotgun (WGS) entry which is preliminary data.</text>
</comment>
<dbReference type="Proteomes" id="UP000629468">
    <property type="component" value="Unassembled WGS sequence"/>
</dbReference>
<dbReference type="EMBL" id="JABXXO010000011">
    <property type="protein sequence ID" value="KAF7763945.1"/>
    <property type="molecule type" value="Genomic_DNA"/>
</dbReference>